<comment type="caution">
    <text evidence="3">The sequence shown here is derived from an EMBL/GenBank/DDBJ whole genome shotgun (WGS) entry which is preliminary data.</text>
</comment>
<evidence type="ECO:0000313" key="3">
    <source>
        <dbReference type="EMBL" id="TNV85007.1"/>
    </source>
</evidence>
<dbReference type="EMBL" id="RRYP01002231">
    <property type="protein sequence ID" value="TNV85007.1"/>
    <property type="molecule type" value="Genomic_DNA"/>
</dbReference>
<evidence type="ECO:0000256" key="1">
    <source>
        <dbReference type="SAM" id="Coils"/>
    </source>
</evidence>
<proteinExistence type="predicted"/>
<sequence>MHPQLQLEIKETIVVKNVMDTIEGEETAITGNEMEGFITNNEQALRQRLTDLERENEIMLKDNRALWAQNRQMKAQIESASTLKKIKVPITHRPRPTIAQPLLQKHGILPPLNQSPMPSSKAPKGAQTRPDSVFHSKNNSPRHMHAPKIPAFQRDESLDRDIDSSVINGGGGISPNGKTVRFPLGFNPGETKLGSTANFTKSTRFNNVHFMSAMQVQIQNQLNEKSLVDQITVQNDDEYMILQKFQQSYEDALKQQQMLMERLQITEKKRSDALSQNQEVLMSKLELEANLKNERKKLRDVLDGKGNAVLKDKIAQLEDKLTELQQIQKENKTKERQQQKKMDENSAELEQLKATMKAKLQSNKSNYQISMDKMKLELMDALLTADELRHDLKDWRERYDMLREGVDRTVHQEADQRVEESIKRINEVKKQTEEYQELYLNQLFEIKKLKNDVQLKQERISFLEGQVKDYQANLLEVSDKLTQAAKDHAEVVQLRVKVKALESEIHSHIEDAELKQREHSMKLAQLKHRKKTVKLEKGDIENEKKALDRQIQRYQNSLREVEIIVEKYDTINKKEQETHLRDMLQQIKEEVENVQKEEEVAVVQPKQEEVALPPIERIGTPQLIPIDEINPFPQQEAKKPAKSQPNSHQQAVKALKKKSQKISK</sequence>
<feature type="region of interest" description="Disordered" evidence="2">
    <location>
        <begin position="108"/>
        <end position="146"/>
    </location>
</feature>
<evidence type="ECO:0000256" key="2">
    <source>
        <dbReference type="SAM" id="MobiDB-lite"/>
    </source>
</evidence>
<protein>
    <submittedName>
        <fullName evidence="3">Uncharacterized protein</fullName>
    </submittedName>
</protein>
<gene>
    <name evidence="3" type="ORF">FGO68_gene4429</name>
</gene>
<feature type="compositionally biased region" description="Basic residues" evidence="2">
    <location>
        <begin position="654"/>
        <end position="664"/>
    </location>
</feature>
<reference evidence="3" key="1">
    <citation type="submission" date="2019-06" db="EMBL/GenBank/DDBJ databases">
        <authorList>
            <person name="Zheng W."/>
        </authorList>
    </citation>
    <scope>NUCLEOTIDE SEQUENCE</scope>
    <source>
        <strain evidence="3">QDHG01</strain>
    </source>
</reference>
<keyword evidence="4" id="KW-1185">Reference proteome</keyword>
<dbReference type="Proteomes" id="UP000785679">
    <property type="component" value="Unassembled WGS sequence"/>
</dbReference>
<name>A0A8J8T780_HALGN</name>
<accession>A0A8J8T780</accession>
<evidence type="ECO:0000313" key="4">
    <source>
        <dbReference type="Proteomes" id="UP000785679"/>
    </source>
</evidence>
<organism evidence="3 4">
    <name type="scientific">Halteria grandinella</name>
    <dbReference type="NCBI Taxonomy" id="5974"/>
    <lineage>
        <taxon>Eukaryota</taxon>
        <taxon>Sar</taxon>
        <taxon>Alveolata</taxon>
        <taxon>Ciliophora</taxon>
        <taxon>Intramacronucleata</taxon>
        <taxon>Spirotrichea</taxon>
        <taxon>Stichotrichia</taxon>
        <taxon>Sporadotrichida</taxon>
        <taxon>Halteriidae</taxon>
        <taxon>Halteria</taxon>
    </lineage>
</organism>
<keyword evidence="1" id="KW-0175">Coiled coil</keyword>
<feature type="region of interest" description="Disordered" evidence="2">
    <location>
        <begin position="622"/>
        <end position="664"/>
    </location>
</feature>
<dbReference type="OrthoDB" id="10654316at2759"/>
<dbReference type="AlphaFoldDB" id="A0A8J8T780"/>
<feature type="coiled-coil region" evidence="1">
    <location>
        <begin position="242"/>
        <end position="604"/>
    </location>
</feature>